<dbReference type="PANTHER" id="PTHR43162:SF1">
    <property type="entry name" value="PRESTALK A DIFFERENTIATION PROTEIN A"/>
    <property type="match status" value="1"/>
</dbReference>
<keyword evidence="4" id="KW-1185">Reference proteome</keyword>
<dbReference type="InterPro" id="IPR051604">
    <property type="entry name" value="Ergot_Alk_Oxidoreductase"/>
</dbReference>
<dbReference type="EMBL" id="JAAAHS010000410">
    <property type="protein sequence ID" value="NBE56041.1"/>
    <property type="molecule type" value="Genomic_DNA"/>
</dbReference>
<evidence type="ECO:0000256" key="1">
    <source>
        <dbReference type="SAM" id="MobiDB-lite"/>
    </source>
</evidence>
<gene>
    <name evidence="3" type="ORF">GUY60_32315</name>
</gene>
<accession>A0A964UWY1</accession>
<feature type="region of interest" description="Disordered" evidence="1">
    <location>
        <begin position="37"/>
        <end position="60"/>
    </location>
</feature>
<dbReference type="Gene3D" id="3.90.25.10">
    <property type="entry name" value="UDP-galactose 4-epimerase, domain 1"/>
    <property type="match status" value="1"/>
</dbReference>
<organism evidence="3 4">
    <name type="scientific">Streptomyces boluensis</name>
    <dbReference type="NCBI Taxonomy" id="1775135"/>
    <lineage>
        <taxon>Bacteria</taxon>
        <taxon>Bacillati</taxon>
        <taxon>Actinomycetota</taxon>
        <taxon>Actinomycetes</taxon>
        <taxon>Kitasatosporales</taxon>
        <taxon>Streptomycetaceae</taxon>
        <taxon>Streptomyces</taxon>
    </lineage>
</organism>
<comment type="caution">
    <text evidence="3">The sequence shown here is derived from an EMBL/GenBank/DDBJ whole genome shotgun (WGS) entry which is preliminary data.</text>
</comment>
<evidence type="ECO:0000259" key="2">
    <source>
        <dbReference type="Pfam" id="PF13460"/>
    </source>
</evidence>
<dbReference type="SUPFAM" id="SSF51735">
    <property type="entry name" value="NAD(P)-binding Rossmann-fold domains"/>
    <property type="match status" value="1"/>
</dbReference>
<evidence type="ECO:0000313" key="3">
    <source>
        <dbReference type="EMBL" id="NBE56041.1"/>
    </source>
</evidence>
<reference evidence="3" key="1">
    <citation type="submission" date="2020-01" db="EMBL/GenBank/DDBJ databases">
        <title>Whole-genome analyses of novel actinobacteria.</title>
        <authorList>
            <person name="Sahin N."/>
        </authorList>
    </citation>
    <scope>NUCLEOTIDE SEQUENCE</scope>
    <source>
        <strain evidence="3">YC537</strain>
    </source>
</reference>
<dbReference type="PANTHER" id="PTHR43162">
    <property type="match status" value="1"/>
</dbReference>
<dbReference type="InterPro" id="IPR036291">
    <property type="entry name" value="NAD(P)-bd_dom_sf"/>
</dbReference>
<feature type="domain" description="NAD(P)-binding" evidence="2">
    <location>
        <begin position="4"/>
        <end position="188"/>
    </location>
</feature>
<sequence>MVTGATGNVGREVVARLRSTGSSVRALTRAPVTRAPVTRAPVTGGAPGGDTAVRGDLSDPDTLTEAARGSRAAFLIWPFLSTDGAPAALRALARSTGRVVYLSSSGVDESAERQSDPINQMHADMERLVAECGVAEWTVLRADTLASNARGWAGQLRDTGVVRGPDIAATAVVHERDVAAVAAHALTEDGHLGARHVLTGPRVLSRAEQVAAVGAATGRPARFEPVPVEVARAHLLADGRPPALVDALLASAVSRRASRLVTSTVEEITGAPARTFDTWAEEYADLFR</sequence>
<dbReference type="Gene3D" id="3.40.50.720">
    <property type="entry name" value="NAD(P)-binding Rossmann-like Domain"/>
    <property type="match status" value="1"/>
</dbReference>
<name>A0A964UWY1_9ACTN</name>
<proteinExistence type="predicted"/>
<protein>
    <submittedName>
        <fullName evidence="3">NAD(P)H-binding protein</fullName>
    </submittedName>
</protein>
<dbReference type="InterPro" id="IPR016040">
    <property type="entry name" value="NAD(P)-bd_dom"/>
</dbReference>
<evidence type="ECO:0000313" key="4">
    <source>
        <dbReference type="Proteomes" id="UP000598297"/>
    </source>
</evidence>
<dbReference type="Pfam" id="PF13460">
    <property type="entry name" value="NAD_binding_10"/>
    <property type="match status" value="1"/>
</dbReference>
<dbReference type="Proteomes" id="UP000598297">
    <property type="component" value="Unassembled WGS sequence"/>
</dbReference>
<dbReference type="AlphaFoldDB" id="A0A964UWY1"/>
<dbReference type="OrthoDB" id="116343at2"/>